<proteinExistence type="predicted"/>
<feature type="transmembrane region" description="Helical" evidence="1">
    <location>
        <begin position="12"/>
        <end position="34"/>
    </location>
</feature>
<accession>A0A5B6UQ05</accession>
<organism evidence="2 3">
    <name type="scientific">Gossypium australe</name>
    <dbReference type="NCBI Taxonomy" id="47621"/>
    <lineage>
        <taxon>Eukaryota</taxon>
        <taxon>Viridiplantae</taxon>
        <taxon>Streptophyta</taxon>
        <taxon>Embryophyta</taxon>
        <taxon>Tracheophyta</taxon>
        <taxon>Spermatophyta</taxon>
        <taxon>Magnoliopsida</taxon>
        <taxon>eudicotyledons</taxon>
        <taxon>Gunneridae</taxon>
        <taxon>Pentapetalae</taxon>
        <taxon>rosids</taxon>
        <taxon>malvids</taxon>
        <taxon>Malvales</taxon>
        <taxon>Malvaceae</taxon>
        <taxon>Malvoideae</taxon>
        <taxon>Gossypium</taxon>
    </lineage>
</organism>
<name>A0A5B6UQ05_9ROSI</name>
<evidence type="ECO:0000313" key="3">
    <source>
        <dbReference type="Proteomes" id="UP000325315"/>
    </source>
</evidence>
<evidence type="ECO:0000256" key="1">
    <source>
        <dbReference type="SAM" id="Phobius"/>
    </source>
</evidence>
<keyword evidence="1" id="KW-1133">Transmembrane helix</keyword>
<keyword evidence="1" id="KW-0812">Transmembrane</keyword>
<dbReference type="EMBL" id="SMMG02000010">
    <property type="protein sequence ID" value="KAA3459473.1"/>
    <property type="molecule type" value="Genomic_DNA"/>
</dbReference>
<sequence>MHLLAKKTHTRLSSASCLMSVDLVISYPTIYLPLGPSSLLTGFDCYIPTYGFLETMLTFSGKLTLLSYN</sequence>
<dbReference type="AlphaFoldDB" id="A0A5B6UQ05"/>
<evidence type="ECO:0000313" key="2">
    <source>
        <dbReference type="EMBL" id="KAA3459473.1"/>
    </source>
</evidence>
<dbReference type="OrthoDB" id="5132116at2759"/>
<keyword evidence="3" id="KW-1185">Reference proteome</keyword>
<gene>
    <name evidence="2" type="primary">arpB</name>
    <name evidence="2" type="ORF">EPI10_013964</name>
</gene>
<dbReference type="Proteomes" id="UP000325315">
    <property type="component" value="Unassembled WGS sequence"/>
</dbReference>
<protein>
    <submittedName>
        <fullName evidence="2">Actin-related protein 2</fullName>
    </submittedName>
</protein>
<comment type="caution">
    <text evidence="2">The sequence shown here is derived from an EMBL/GenBank/DDBJ whole genome shotgun (WGS) entry which is preliminary data.</text>
</comment>
<reference evidence="3" key="1">
    <citation type="journal article" date="2019" name="Plant Biotechnol. J.">
        <title>Genome sequencing of the Australian wild diploid species Gossypium australe highlights disease resistance and delayed gland morphogenesis.</title>
        <authorList>
            <person name="Cai Y."/>
            <person name="Cai X."/>
            <person name="Wang Q."/>
            <person name="Wang P."/>
            <person name="Zhang Y."/>
            <person name="Cai C."/>
            <person name="Xu Y."/>
            <person name="Wang K."/>
            <person name="Zhou Z."/>
            <person name="Wang C."/>
            <person name="Geng S."/>
            <person name="Li B."/>
            <person name="Dong Q."/>
            <person name="Hou Y."/>
            <person name="Wang H."/>
            <person name="Ai P."/>
            <person name="Liu Z."/>
            <person name="Yi F."/>
            <person name="Sun M."/>
            <person name="An G."/>
            <person name="Cheng J."/>
            <person name="Zhang Y."/>
            <person name="Shi Q."/>
            <person name="Xie Y."/>
            <person name="Shi X."/>
            <person name="Chang Y."/>
            <person name="Huang F."/>
            <person name="Chen Y."/>
            <person name="Hong S."/>
            <person name="Mi L."/>
            <person name="Sun Q."/>
            <person name="Zhang L."/>
            <person name="Zhou B."/>
            <person name="Peng R."/>
            <person name="Zhang X."/>
            <person name="Liu F."/>
        </authorList>
    </citation>
    <scope>NUCLEOTIDE SEQUENCE [LARGE SCALE GENOMIC DNA]</scope>
    <source>
        <strain evidence="3">cv. PA1801</strain>
    </source>
</reference>
<keyword evidence="1" id="KW-0472">Membrane</keyword>